<protein>
    <submittedName>
        <fullName evidence="1">Carbonyl reductase 4</fullName>
    </submittedName>
</protein>
<dbReference type="EMBL" id="CABD030034849">
    <property type="status" value="NOT_ANNOTATED_CDS"/>
    <property type="molecule type" value="Genomic_DNA"/>
</dbReference>
<reference evidence="2" key="1">
    <citation type="submission" date="2011-05" db="EMBL/GenBank/DDBJ databases">
        <title>Insights into the evolution of the great apes provided by the gorilla genome.</title>
        <authorList>
            <person name="Scally A."/>
        </authorList>
    </citation>
    <scope>NUCLEOTIDE SEQUENCE [LARGE SCALE GENOMIC DNA]</scope>
</reference>
<name>A0A2I2Y3E0_GORGO</name>
<dbReference type="EMBL" id="CABD030034855">
    <property type="status" value="NOT_ANNOTATED_CDS"/>
    <property type="molecule type" value="Genomic_DNA"/>
</dbReference>
<reference evidence="1 2" key="2">
    <citation type="journal article" date="2012" name="Nature">
        <title>Insights into hominid evolution from the gorilla genome sequence.</title>
        <authorList>
            <person name="Scally A."/>
            <person name="Dutheil J.Y."/>
            <person name="Hillier L.W."/>
            <person name="Jordan G.E."/>
            <person name="Goodhead I."/>
            <person name="Herrero J."/>
            <person name="Hobolth A."/>
            <person name="Lappalainen T."/>
            <person name="Mailund T."/>
            <person name="Marques-Bonet T."/>
            <person name="McCarthy S."/>
            <person name="Montgomery S.H."/>
            <person name="Schwalie P.C."/>
            <person name="Tang Y.A."/>
            <person name="Ward M.C."/>
            <person name="Xue Y."/>
            <person name="Yngvadottir B."/>
            <person name="Alkan C."/>
            <person name="Andersen L.N."/>
            <person name="Ayub Q."/>
            <person name="Ball E.V."/>
            <person name="Beal K."/>
            <person name="Bradley B.J."/>
            <person name="Chen Y."/>
            <person name="Clee C.M."/>
            <person name="Fitzgerald S."/>
            <person name="Graves T.A."/>
            <person name="Gu Y."/>
            <person name="Heath P."/>
            <person name="Heger A."/>
            <person name="Karakoc E."/>
            <person name="Kolb-Kokocinski A."/>
            <person name="Laird G.K."/>
            <person name="Lunter G."/>
            <person name="Meader S."/>
            <person name="Mort M."/>
            <person name="Mullikin J.C."/>
            <person name="Munch K."/>
            <person name="O'Connor T.D."/>
            <person name="Phillips A.D."/>
            <person name="Prado-Martinez J."/>
            <person name="Rogers A.S."/>
            <person name="Sajjadian S."/>
            <person name="Schmidt D."/>
            <person name="Shaw K."/>
            <person name="Simpson J.T."/>
            <person name="Stenson P.D."/>
            <person name="Turner D.J."/>
            <person name="Vigilant L."/>
            <person name="Vilella A.J."/>
            <person name="Whitener W."/>
            <person name="Zhu B."/>
            <person name="Cooper D.N."/>
            <person name="de Jong P."/>
            <person name="Dermitzakis E.T."/>
            <person name="Eichler E.E."/>
            <person name="Flicek P."/>
            <person name="Goldman N."/>
            <person name="Mundy N.I."/>
            <person name="Ning Z."/>
            <person name="Odom D.T."/>
            <person name="Ponting C.P."/>
            <person name="Quail M.A."/>
            <person name="Ryder O.A."/>
            <person name="Searle S.M."/>
            <person name="Warren W.C."/>
            <person name="Wilson R.K."/>
            <person name="Schierup M.H."/>
            <person name="Rogers J."/>
            <person name="Tyler-Smith C."/>
            <person name="Durbin R."/>
        </authorList>
    </citation>
    <scope>NUCLEOTIDE SEQUENCE [LARGE SCALE GENOMIC DNA]</scope>
</reference>
<dbReference type="InterPro" id="IPR002347">
    <property type="entry name" value="SDR_fam"/>
</dbReference>
<dbReference type="Gene3D" id="3.40.50.720">
    <property type="entry name" value="NAD(P)-binding Rossmann-like Domain"/>
    <property type="match status" value="1"/>
</dbReference>
<dbReference type="InterPro" id="IPR036291">
    <property type="entry name" value="NAD(P)-bd_dom_sf"/>
</dbReference>
<dbReference type="EMBL" id="CABD030034852">
    <property type="status" value="NOT_ANNOTATED_CDS"/>
    <property type="molecule type" value="Genomic_DNA"/>
</dbReference>
<dbReference type="EMBL" id="CABD030034853">
    <property type="status" value="NOT_ANNOTATED_CDS"/>
    <property type="molecule type" value="Genomic_DNA"/>
</dbReference>
<evidence type="ECO:0000313" key="2">
    <source>
        <dbReference type="Proteomes" id="UP000001519"/>
    </source>
</evidence>
<dbReference type="EMBL" id="CABD030034856">
    <property type="status" value="NOT_ANNOTATED_CDS"/>
    <property type="molecule type" value="Genomic_DNA"/>
</dbReference>
<dbReference type="EMBL" id="CABD030034851">
    <property type="status" value="NOT_ANNOTATED_CDS"/>
    <property type="molecule type" value="Genomic_DNA"/>
</dbReference>
<dbReference type="AlphaFoldDB" id="A0A2I2Y3E0"/>
<keyword evidence="2" id="KW-1185">Reference proteome</keyword>
<dbReference type="EMBL" id="CABD030034858">
    <property type="status" value="NOT_ANNOTATED_CDS"/>
    <property type="molecule type" value="Genomic_DNA"/>
</dbReference>
<dbReference type="SUPFAM" id="SSF51735">
    <property type="entry name" value="NAD(P)-binding Rossmann-fold domains"/>
    <property type="match status" value="1"/>
</dbReference>
<gene>
    <name evidence="1" type="primary">CBR4</name>
</gene>
<dbReference type="GeneTree" id="ENSGT00940000157620"/>
<dbReference type="Proteomes" id="UP000001519">
    <property type="component" value="Chromosome 4"/>
</dbReference>
<dbReference type="EMBL" id="CABD030034857">
    <property type="status" value="NOT_ANNOTATED_CDS"/>
    <property type="molecule type" value="Genomic_DNA"/>
</dbReference>
<sequence>MDKVCAVFGGSRGIGRAVAQLMARKGYRLAVIARNLEGAKAAAGDLGDPKMLFV</sequence>
<accession>A0A2I2Y3E0</accession>
<reference evidence="1" key="3">
    <citation type="submission" date="2025-08" db="UniProtKB">
        <authorList>
            <consortium name="Ensembl"/>
        </authorList>
    </citation>
    <scope>IDENTIFICATION</scope>
</reference>
<reference evidence="1" key="4">
    <citation type="submission" date="2025-09" db="UniProtKB">
        <authorList>
            <consortium name="Ensembl"/>
        </authorList>
    </citation>
    <scope>IDENTIFICATION</scope>
</reference>
<proteinExistence type="predicted"/>
<dbReference type="EMBL" id="CABD030034850">
    <property type="status" value="NOT_ANNOTATED_CDS"/>
    <property type="molecule type" value="Genomic_DNA"/>
</dbReference>
<dbReference type="Bgee" id="ENSGGOG00000024424">
    <property type="expression patterns" value="Expressed in liver and 6 other cell types or tissues"/>
</dbReference>
<organism evidence="1 2">
    <name type="scientific">Gorilla gorilla gorilla</name>
    <name type="common">Western lowland gorilla</name>
    <dbReference type="NCBI Taxonomy" id="9595"/>
    <lineage>
        <taxon>Eukaryota</taxon>
        <taxon>Metazoa</taxon>
        <taxon>Chordata</taxon>
        <taxon>Craniata</taxon>
        <taxon>Vertebrata</taxon>
        <taxon>Euteleostomi</taxon>
        <taxon>Mammalia</taxon>
        <taxon>Eutheria</taxon>
        <taxon>Euarchontoglires</taxon>
        <taxon>Primates</taxon>
        <taxon>Haplorrhini</taxon>
        <taxon>Catarrhini</taxon>
        <taxon>Hominidae</taxon>
        <taxon>Gorilla</taxon>
    </lineage>
</organism>
<evidence type="ECO:0000313" key="1">
    <source>
        <dbReference type="Ensembl" id="ENSGGOP00000029413.1"/>
    </source>
</evidence>
<dbReference type="Ensembl" id="ENSGGOT00000061172.1">
    <property type="protein sequence ID" value="ENSGGOP00000029413.1"/>
    <property type="gene ID" value="ENSGGOG00000024424.2"/>
</dbReference>
<dbReference type="Pfam" id="PF00106">
    <property type="entry name" value="adh_short"/>
    <property type="match status" value="1"/>
</dbReference>
<dbReference type="EMBL" id="CABD030034854">
    <property type="status" value="NOT_ANNOTATED_CDS"/>
    <property type="molecule type" value="Genomic_DNA"/>
</dbReference>